<reference evidence="1 2" key="1">
    <citation type="submission" date="2017-11" db="EMBL/GenBank/DDBJ databases">
        <title>Draft Genome Sequence of Sporolactobacillus inulinus NBRC 111894 Isolated from Koso, a Japanese Sugar-Vegetable Fermented Beverage.</title>
        <authorList>
            <person name="Chiou T.Y."/>
            <person name="Oshima K."/>
            <person name="Suda W."/>
            <person name="Hattori M."/>
            <person name="Takahashi T."/>
        </authorList>
    </citation>
    <scope>NUCLEOTIDE SEQUENCE [LARGE SCALE GENOMIC DNA]</scope>
    <source>
        <strain evidence="1 2">NBRC111894</strain>
    </source>
</reference>
<organism evidence="1 2">
    <name type="scientific">Sporolactobacillus inulinus</name>
    <dbReference type="NCBI Taxonomy" id="2078"/>
    <lineage>
        <taxon>Bacteria</taxon>
        <taxon>Bacillati</taxon>
        <taxon>Bacillota</taxon>
        <taxon>Bacilli</taxon>
        <taxon>Bacillales</taxon>
        <taxon>Sporolactobacillaceae</taxon>
        <taxon>Sporolactobacillus</taxon>
    </lineage>
</organism>
<protein>
    <submittedName>
        <fullName evidence="1">Uncharacterized protein</fullName>
    </submittedName>
</protein>
<proteinExistence type="predicted"/>
<evidence type="ECO:0000313" key="2">
    <source>
        <dbReference type="Proteomes" id="UP000319716"/>
    </source>
</evidence>
<dbReference type="EMBL" id="BEXB01000012">
    <property type="protein sequence ID" value="GAY76286.1"/>
    <property type="molecule type" value="Genomic_DNA"/>
</dbReference>
<name>A0A4Y1ZB32_9BACL</name>
<sequence length="60" mass="6091">MGVAHGSAEQQEVVKNHGFVGSLGFAVAAWAMPAGVDALHGESVTARALDAAQQFGRING</sequence>
<dbReference type="Proteomes" id="UP000319716">
    <property type="component" value="Unassembled WGS sequence"/>
</dbReference>
<accession>A0A4Y1ZB32</accession>
<evidence type="ECO:0000313" key="1">
    <source>
        <dbReference type="EMBL" id="GAY76286.1"/>
    </source>
</evidence>
<dbReference type="AlphaFoldDB" id="A0A4Y1ZB32"/>
<gene>
    <name evidence="1" type="ORF">NBRC111894_1840</name>
</gene>
<comment type="caution">
    <text evidence="1">The sequence shown here is derived from an EMBL/GenBank/DDBJ whole genome shotgun (WGS) entry which is preliminary data.</text>
</comment>